<accession>A0A378QPK4</accession>
<gene>
    <name evidence="1" type="primary">relE_3</name>
    <name evidence="1" type="ORF">NCTC11012_00935</name>
</gene>
<organism evidence="1 2">
    <name type="scientific">Moraxella equi</name>
    <dbReference type="NCBI Taxonomy" id="60442"/>
    <lineage>
        <taxon>Bacteria</taxon>
        <taxon>Pseudomonadati</taxon>
        <taxon>Pseudomonadota</taxon>
        <taxon>Gammaproteobacteria</taxon>
        <taxon>Moraxellales</taxon>
        <taxon>Moraxellaceae</taxon>
        <taxon>Moraxella</taxon>
    </lineage>
</organism>
<evidence type="ECO:0000313" key="2">
    <source>
        <dbReference type="Proteomes" id="UP000254618"/>
    </source>
</evidence>
<dbReference type="EC" id="3.1.-.-" evidence="1"/>
<dbReference type="GO" id="GO:0016787">
    <property type="term" value="F:hydrolase activity"/>
    <property type="evidence" value="ECO:0007669"/>
    <property type="project" value="UniProtKB-KW"/>
</dbReference>
<dbReference type="EMBL" id="UGQF01000001">
    <property type="protein sequence ID" value="STZ02708.1"/>
    <property type="molecule type" value="Genomic_DNA"/>
</dbReference>
<evidence type="ECO:0000313" key="1">
    <source>
        <dbReference type="EMBL" id="STZ02708.1"/>
    </source>
</evidence>
<dbReference type="RefSeq" id="WP_167432587.1">
    <property type="nucleotide sequence ID" value="NZ_MXAP01000060.1"/>
</dbReference>
<proteinExistence type="predicted"/>
<keyword evidence="1" id="KW-0378">Hydrolase</keyword>
<dbReference type="AlphaFoldDB" id="A0A378QPK4"/>
<reference evidence="1 2" key="1">
    <citation type="submission" date="2018-06" db="EMBL/GenBank/DDBJ databases">
        <authorList>
            <consortium name="Pathogen Informatics"/>
            <person name="Doyle S."/>
        </authorList>
    </citation>
    <scope>NUCLEOTIDE SEQUENCE [LARGE SCALE GENOMIC DNA]</scope>
    <source>
        <strain evidence="1 2">NCTC11012</strain>
    </source>
</reference>
<dbReference type="Proteomes" id="UP000254618">
    <property type="component" value="Unassembled WGS sequence"/>
</dbReference>
<sequence>MCELMYGLEFDERVLKEWQKLGDTIKTQFKKRLAKVLYTRLTSKYTSVGACCTRP</sequence>
<name>A0A378QPK4_9GAMM</name>
<protein>
    <submittedName>
        <fullName evidence="1">mRNA interferase RelE</fullName>
        <ecNumber evidence="1">3.1.-.-</ecNumber>
    </submittedName>
</protein>